<dbReference type="PROSITE" id="PS50294">
    <property type="entry name" value="WD_REPEATS_REGION"/>
    <property type="match status" value="1"/>
</dbReference>
<keyword evidence="2 7" id="KW-0396">Initiation factor</keyword>
<accession>A0A367JP48</accession>
<feature type="repeat" description="WD" evidence="8">
    <location>
        <begin position="199"/>
        <end position="231"/>
    </location>
</feature>
<protein>
    <recommendedName>
        <fullName evidence="7">Eukaryotic translation initiation factor 3 subunit I</fullName>
        <shortName evidence="7">eIF3i</shortName>
    </recommendedName>
    <alternativeName>
        <fullName evidence="7">Eukaryotic translation initiation factor 3 39 kDa subunit homolog</fullName>
        <shortName evidence="7">eIF-3 39 kDa subunit homolog</shortName>
    </alternativeName>
</protein>
<keyword evidence="5 7" id="KW-0648">Protein biosynthesis</keyword>
<comment type="similarity">
    <text evidence="6">Belongs to the WD repeat STRAP family.</text>
</comment>
<dbReference type="EMBL" id="PJQM01002960">
    <property type="protein sequence ID" value="RCH91655.1"/>
    <property type="molecule type" value="Genomic_DNA"/>
</dbReference>
<dbReference type="AlphaFoldDB" id="A0A367JP48"/>
<organism evidence="9 10">
    <name type="scientific">Rhizopus stolonifer</name>
    <name type="common">Rhizopus nigricans</name>
    <dbReference type="NCBI Taxonomy" id="4846"/>
    <lineage>
        <taxon>Eukaryota</taxon>
        <taxon>Fungi</taxon>
        <taxon>Fungi incertae sedis</taxon>
        <taxon>Mucoromycota</taxon>
        <taxon>Mucoromycotina</taxon>
        <taxon>Mucoromycetes</taxon>
        <taxon>Mucorales</taxon>
        <taxon>Mucorineae</taxon>
        <taxon>Rhizopodaceae</taxon>
        <taxon>Rhizopus</taxon>
    </lineage>
</organism>
<reference evidence="9 10" key="1">
    <citation type="journal article" date="2018" name="G3 (Bethesda)">
        <title>Phylogenetic and Phylogenomic Definition of Rhizopus Species.</title>
        <authorList>
            <person name="Gryganskyi A.P."/>
            <person name="Golan J."/>
            <person name="Dolatabadi S."/>
            <person name="Mondo S."/>
            <person name="Robb S."/>
            <person name="Idnurm A."/>
            <person name="Muszewska A."/>
            <person name="Steczkiewicz K."/>
            <person name="Masonjones S."/>
            <person name="Liao H.L."/>
            <person name="Gajdeczka M.T."/>
            <person name="Anike F."/>
            <person name="Vuek A."/>
            <person name="Anishchenko I.M."/>
            <person name="Voigt K."/>
            <person name="de Hoog G.S."/>
            <person name="Smith M.E."/>
            <person name="Heitman J."/>
            <person name="Vilgalys R."/>
            <person name="Stajich J.E."/>
        </authorList>
    </citation>
    <scope>NUCLEOTIDE SEQUENCE [LARGE SCALE GENOMIC DNA]</scope>
    <source>
        <strain evidence="9 10">LSU 92-RS-03</strain>
    </source>
</reference>
<dbReference type="FunFam" id="2.130.10.10:FF:000127">
    <property type="entry name" value="Eukaryotic translation initiation factor 3 subunit I"/>
    <property type="match status" value="1"/>
</dbReference>
<evidence type="ECO:0000256" key="5">
    <source>
        <dbReference type="ARBA" id="ARBA00022917"/>
    </source>
</evidence>
<comment type="similarity">
    <text evidence="7">Belongs to the eIF-3 subunit I family.</text>
</comment>
<feature type="repeat" description="WD" evidence="8">
    <location>
        <begin position="297"/>
        <end position="327"/>
    </location>
</feature>
<keyword evidence="10" id="KW-1185">Reference proteome</keyword>
<evidence type="ECO:0000256" key="7">
    <source>
        <dbReference type="HAMAP-Rule" id="MF_03008"/>
    </source>
</evidence>
<keyword evidence="4" id="KW-0677">Repeat</keyword>
<dbReference type="Pfam" id="PF24805">
    <property type="entry name" value="EIF3I"/>
    <property type="match status" value="1"/>
</dbReference>
<evidence type="ECO:0000256" key="1">
    <source>
        <dbReference type="ARBA" id="ARBA00022490"/>
    </source>
</evidence>
<dbReference type="SMART" id="SM00320">
    <property type="entry name" value="WD40"/>
    <property type="match status" value="6"/>
</dbReference>
<dbReference type="InterPro" id="IPR015943">
    <property type="entry name" value="WD40/YVTN_repeat-like_dom_sf"/>
</dbReference>
<dbReference type="GO" id="GO:0003723">
    <property type="term" value="F:RNA binding"/>
    <property type="evidence" value="ECO:0007669"/>
    <property type="project" value="TreeGrafter"/>
</dbReference>
<gene>
    <name evidence="9" type="primary">TIF34_2</name>
    <name evidence="7" type="synonym">TIF34</name>
    <name evidence="9" type="ORF">CU098_009265</name>
</gene>
<dbReference type="STRING" id="4846.A0A367JP48"/>
<dbReference type="GO" id="GO:0071541">
    <property type="term" value="C:eukaryotic translation initiation factor 3 complex, eIF3m"/>
    <property type="evidence" value="ECO:0007669"/>
    <property type="project" value="TreeGrafter"/>
</dbReference>
<dbReference type="InterPro" id="IPR036322">
    <property type="entry name" value="WD40_repeat_dom_sf"/>
</dbReference>
<dbReference type="PROSITE" id="PS50082">
    <property type="entry name" value="WD_REPEATS_2"/>
    <property type="match status" value="4"/>
</dbReference>
<dbReference type="PANTHER" id="PTHR19877">
    <property type="entry name" value="EUKARYOTIC TRANSLATION INITIATION FACTOR 3 SUBUNIT I"/>
    <property type="match status" value="1"/>
</dbReference>
<keyword evidence="1 7" id="KW-0963">Cytoplasm</keyword>
<dbReference type="OrthoDB" id="24966at2759"/>
<comment type="subcellular location">
    <subcellularLocation>
        <location evidence="7">Cytoplasm</location>
    </subcellularLocation>
</comment>
<comment type="caution">
    <text evidence="9">The sequence shown here is derived from an EMBL/GenBank/DDBJ whole genome shotgun (WGS) entry which is preliminary data.</text>
</comment>
<dbReference type="GO" id="GO:0016282">
    <property type="term" value="C:eukaryotic 43S preinitiation complex"/>
    <property type="evidence" value="ECO:0007669"/>
    <property type="project" value="UniProtKB-UniRule"/>
</dbReference>
<name>A0A367JP48_RHIST</name>
<dbReference type="InterPro" id="IPR027525">
    <property type="entry name" value="eIF3i"/>
</dbReference>
<keyword evidence="3 8" id="KW-0853">WD repeat</keyword>
<evidence type="ECO:0000313" key="10">
    <source>
        <dbReference type="Proteomes" id="UP000253551"/>
    </source>
</evidence>
<dbReference type="GO" id="GO:0033290">
    <property type="term" value="C:eukaryotic 48S preinitiation complex"/>
    <property type="evidence" value="ECO:0007669"/>
    <property type="project" value="UniProtKB-UniRule"/>
</dbReference>
<evidence type="ECO:0000256" key="4">
    <source>
        <dbReference type="ARBA" id="ARBA00022737"/>
    </source>
</evidence>
<dbReference type="HAMAP" id="MF_03008">
    <property type="entry name" value="eIF3i"/>
    <property type="match status" value="1"/>
</dbReference>
<evidence type="ECO:0000256" key="2">
    <source>
        <dbReference type="ARBA" id="ARBA00022540"/>
    </source>
</evidence>
<evidence type="ECO:0000313" key="9">
    <source>
        <dbReference type="EMBL" id="RCH91655.1"/>
    </source>
</evidence>
<evidence type="ECO:0000256" key="6">
    <source>
        <dbReference type="ARBA" id="ARBA00038394"/>
    </source>
</evidence>
<comment type="function">
    <text evidence="7">Component of the eukaryotic translation initiation factor 3 (eIF-3) complex, which is involved in protein synthesis of a specialized repertoire of mRNAs and, together with other initiation factors, stimulates binding of mRNA and methionyl-tRNAi to the 40S ribosome. The eIF-3 complex specifically targets and initiates translation of a subset of mRNAs involved in cell proliferation.</text>
</comment>
<dbReference type="InterPro" id="IPR001680">
    <property type="entry name" value="WD40_rpt"/>
</dbReference>
<dbReference type="Proteomes" id="UP000253551">
    <property type="component" value="Unassembled WGS sequence"/>
</dbReference>
<feature type="repeat" description="WD" evidence="8">
    <location>
        <begin position="76"/>
        <end position="102"/>
    </location>
</feature>
<evidence type="ECO:0000256" key="3">
    <source>
        <dbReference type="ARBA" id="ARBA00022574"/>
    </source>
</evidence>
<proteinExistence type="inferred from homology"/>
<dbReference type="PANTHER" id="PTHR19877:SF1">
    <property type="entry name" value="EUKARYOTIC TRANSLATION INITIATION FACTOR 3 SUBUNIT I"/>
    <property type="match status" value="1"/>
</dbReference>
<sequence>MRPILLQGHTRSLTQIKYNREGDLLFSVSKDKVANVWYSHNGERLGTYTGHLGSIWTIDVNGKKTSGRSILILIANSTLLVTGSADNTCKLWEIQTGRCLKTWEFKTAVKRVEFSEDSSMVLCVTEERMGFSGTVTVYPINNDINGTQSDTPIVTITNKGGKKAVVAGWTCLDKYIITGHEDGTVCQWDWKANEKINSIKPHEGVLSDMQFSPDRTYFITASKDKSAKIIDSLTLDVKKTYTADTPLNSAALTPKFQEFVILGGGQDAMNVTTTSARQGKFESRFYHKILEEEVGRVRGHFGPINTIAVHPDGTSYSSGGEDGYVRVHHFDPDYFTFKLEI</sequence>
<evidence type="ECO:0000256" key="8">
    <source>
        <dbReference type="PROSITE-ProRule" id="PRU00221"/>
    </source>
</evidence>
<dbReference type="SUPFAM" id="SSF50978">
    <property type="entry name" value="WD40 repeat-like"/>
    <property type="match status" value="1"/>
</dbReference>
<feature type="repeat" description="WD" evidence="8">
    <location>
        <begin position="6"/>
        <end position="47"/>
    </location>
</feature>
<comment type="subunit">
    <text evidence="7">Component of the eukaryotic translation initiation factor 3 (eIF-3) complex.</text>
</comment>
<dbReference type="GO" id="GO:0001732">
    <property type="term" value="P:formation of cytoplasmic translation initiation complex"/>
    <property type="evidence" value="ECO:0007669"/>
    <property type="project" value="UniProtKB-UniRule"/>
</dbReference>
<dbReference type="GO" id="GO:0003743">
    <property type="term" value="F:translation initiation factor activity"/>
    <property type="evidence" value="ECO:0007669"/>
    <property type="project" value="UniProtKB-UniRule"/>
</dbReference>
<dbReference type="Gene3D" id="2.130.10.10">
    <property type="entry name" value="YVTN repeat-like/Quinoprotein amine dehydrogenase"/>
    <property type="match status" value="1"/>
</dbReference>